<dbReference type="GO" id="GO:0015109">
    <property type="term" value="F:chromate transmembrane transporter activity"/>
    <property type="evidence" value="ECO:0007669"/>
    <property type="project" value="InterPro"/>
</dbReference>
<dbReference type="Proteomes" id="UP000245765">
    <property type="component" value="Unassembled WGS sequence"/>
</dbReference>
<sequence>MACPVNARHRLPRRAAPAHHGGGRFRMTDLAPPPTRLQLFLAFTRVGLFGFGGAAALARQVVVEEKRWLSERDYAEMLAAGQVLPGPNVGNTSVMLGRRFHGFTGALAASSGFYAVPLVLLTGLLLVYGSVADDPRVDSFMHGIAAAAAGMVVGTAVKMGQKLRPPPEMVVIGLLATAAAAWLRLPLPLIVLLLAPFAVGAALRRQKARG</sequence>
<feature type="transmembrane region" description="Helical" evidence="8">
    <location>
        <begin position="37"/>
        <end position="58"/>
    </location>
</feature>
<evidence type="ECO:0000256" key="1">
    <source>
        <dbReference type="ARBA" id="ARBA00004651"/>
    </source>
</evidence>
<feature type="region of interest" description="Disordered" evidence="7">
    <location>
        <begin position="1"/>
        <end position="26"/>
    </location>
</feature>
<evidence type="ECO:0000256" key="2">
    <source>
        <dbReference type="ARBA" id="ARBA00005262"/>
    </source>
</evidence>
<accession>A0A317FBE4</accession>
<dbReference type="Pfam" id="PF02417">
    <property type="entry name" value="Chromate_transp"/>
    <property type="match status" value="1"/>
</dbReference>
<keyword evidence="6 8" id="KW-0472">Membrane</keyword>
<dbReference type="EMBL" id="QGNA01000003">
    <property type="protein sequence ID" value="PWS36155.1"/>
    <property type="molecule type" value="Genomic_DNA"/>
</dbReference>
<organism evidence="9 10">
    <name type="scientific">Falsiroseomonas bella</name>
    <dbReference type="NCBI Taxonomy" id="2184016"/>
    <lineage>
        <taxon>Bacteria</taxon>
        <taxon>Pseudomonadati</taxon>
        <taxon>Pseudomonadota</taxon>
        <taxon>Alphaproteobacteria</taxon>
        <taxon>Acetobacterales</taxon>
        <taxon>Roseomonadaceae</taxon>
        <taxon>Falsiroseomonas</taxon>
    </lineage>
</organism>
<evidence type="ECO:0000256" key="4">
    <source>
        <dbReference type="ARBA" id="ARBA00022692"/>
    </source>
</evidence>
<evidence type="ECO:0000256" key="3">
    <source>
        <dbReference type="ARBA" id="ARBA00022475"/>
    </source>
</evidence>
<evidence type="ECO:0000256" key="8">
    <source>
        <dbReference type="SAM" id="Phobius"/>
    </source>
</evidence>
<keyword evidence="10" id="KW-1185">Reference proteome</keyword>
<feature type="transmembrane region" description="Helical" evidence="8">
    <location>
        <begin position="105"/>
        <end position="128"/>
    </location>
</feature>
<evidence type="ECO:0000313" key="10">
    <source>
        <dbReference type="Proteomes" id="UP000245765"/>
    </source>
</evidence>
<evidence type="ECO:0000256" key="6">
    <source>
        <dbReference type="ARBA" id="ARBA00023136"/>
    </source>
</evidence>
<comment type="subcellular location">
    <subcellularLocation>
        <location evidence="1">Cell membrane</location>
        <topology evidence="1">Multi-pass membrane protein</topology>
    </subcellularLocation>
</comment>
<name>A0A317FBE4_9PROT</name>
<dbReference type="GO" id="GO:0005886">
    <property type="term" value="C:plasma membrane"/>
    <property type="evidence" value="ECO:0007669"/>
    <property type="project" value="UniProtKB-SubCell"/>
</dbReference>
<feature type="transmembrane region" description="Helical" evidence="8">
    <location>
        <begin position="140"/>
        <end position="157"/>
    </location>
</feature>
<dbReference type="PANTHER" id="PTHR43663:SF1">
    <property type="entry name" value="CHROMATE TRANSPORTER"/>
    <property type="match status" value="1"/>
</dbReference>
<dbReference type="AlphaFoldDB" id="A0A317FBE4"/>
<keyword evidence="5 8" id="KW-1133">Transmembrane helix</keyword>
<reference evidence="10" key="1">
    <citation type="submission" date="2018-05" db="EMBL/GenBank/DDBJ databases">
        <authorList>
            <person name="Du Z."/>
            <person name="Wang X."/>
        </authorList>
    </citation>
    <scope>NUCLEOTIDE SEQUENCE [LARGE SCALE GENOMIC DNA]</scope>
    <source>
        <strain evidence="10">CQN31</strain>
    </source>
</reference>
<feature type="transmembrane region" description="Helical" evidence="8">
    <location>
        <begin position="169"/>
        <end position="195"/>
    </location>
</feature>
<proteinExistence type="inferred from homology"/>
<comment type="caution">
    <text evidence="9">The sequence shown here is derived from an EMBL/GenBank/DDBJ whole genome shotgun (WGS) entry which is preliminary data.</text>
</comment>
<dbReference type="PANTHER" id="PTHR43663">
    <property type="entry name" value="CHROMATE TRANSPORT PROTEIN-RELATED"/>
    <property type="match status" value="1"/>
</dbReference>
<feature type="compositionally biased region" description="Basic residues" evidence="7">
    <location>
        <begin position="7"/>
        <end position="23"/>
    </location>
</feature>
<evidence type="ECO:0000256" key="5">
    <source>
        <dbReference type="ARBA" id="ARBA00022989"/>
    </source>
</evidence>
<protein>
    <submittedName>
        <fullName evidence="9">Chromate transporter</fullName>
    </submittedName>
</protein>
<dbReference type="InterPro" id="IPR052518">
    <property type="entry name" value="CHR_Transporter"/>
</dbReference>
<evidence type="ECO:0000313" key="9">
    <source>
        <dbReference type="EMBL" id="PWS36155.1"/>
    </source>
</evidence>
<comment type="similarity">
    <text evidence="2">Belongs to the chromate ion transporter (CHR) (TC 2.A.51) family.</text>
</comment>
<gene>
    <name evidence="9" type="ORF">DFH01_13195</name>
</gene>
<dbReference type="InterPro" id="IPR003370">
    <property type="entry name" value="Chromate_transpt"/>
</dbReference>
<keyword evidence="4 8" id="KW-0812">Transmembrane</keyword>
<keyword evidence="3" id="KW-1003">Cell membrane</keyword>
<evidence type="ECO:0000256" key="7">
    <source>
        <dbReference type="SAM" id="MobiDB-lite"/>
    </source>
</evidence>